<dbReference type="PANTHER" id="PTHR47186:SF18">
    <property type="entry name" value="RX N-TERMINAL DOMAIN-CONTAINING PROTEIN"/>
    <property type="match status" value="1"/>
</dbReference>
<dbReference type="SUPFAM" id="SSF52058">
    <property type="entry name" value="L domain-like"/>
    <property type="match status" value="1"/>
</dbReference>
<protein>
    <recommendedName>
        <fullName evidence="2">Disease resistance protein RPS4B/Roq1-like leucine-rich repeats domain-containing protein</fullName>
    </recommendedName>
</protein>
<dbReference type="PANTHER" id="PTHR47186">
    <property type="entry name" value="LEUCINE-RICH REPEAT-CONTAINING PROTEIN 57"/>
    <property type="match status" value="1"/>
</dbReference>
<dbReference type="Gene3D" id="3.80.10.10">
    <property type="entry name" value="Ribonuclease Inhibitor"/>
    <property type="match status" value="2"/>
</dbReference>
<keyword evidence="4" id="KW-1185">Reference proteome</keyword>
<dbReference type="InterPro" id="IPR058546">
    <property type="entry name" value="RPS4B/Roq1-like_LRR"/>
</dbReference>
<sequence length="244" mass="28113">MVHESVGFLDKLRKWNLVFCDSLQTLPNNLRLISLEEFSLFGCPMLEKFPNIHQEMKRLKKLDLFGSGIRELPSSIGYLTRLTGLRLSGCHNPRVLPDGIYKLQMLEFLSNSFDGLSEDGFLSLWKQNLSRCGIKSEILMTPSYFPVLKVLNQSGNDIVRIPESLNRFTPIETLDLRNCKQLRQNLRLPRFINYVDARKYLSLDALSLTRLLNQSSISSSMALPLVDNDSDSDLNLRLKKRRKY</sequence>
<dbReference type="Proteomes" id="UP000594261">
    <property type="component" value="Chromosome 6"/>
</dbReference>
<evidence type="ECO:0000313" key="4">
    <source>
        <dbReference type="Proteomes" id="UP000594261"/>
    </source>
</evidence>
<organism evidence="3 4">
    <name type="scientific">Quercus lobata</name>
    <name type="common">Valley oak</name>
    <dbReference type="NCBI Taxonomy" id="97700"/>
    <lineage>
        <taxon>Eukaryota</taxon>
        <taxon>Viridiplantae</taxon>
        <taxon>Streptophyta</taxon>
        <taxon>Embryophyta</taxon>
        <taxon>Tracheophyta</taxon>
        <taxon>Spermatophyta</taxon>
        <taxon>Magnoliopsida</taxon>
        <taxon>eudicotyledons</taxon>
        <taxon>Gunneridae</taxon>
        <taxon>Pentapetalae</taxon>
        <taxon>rosids</taxon>
        <taxon>fabids</taxon>
        <taxon>Fagales</taxon>
        <taxon>Fagaceae</taxon>
        <taxon>Quercus</taxon>
    </lineage>
</organism>
<dbReference type="AlphaFoldDB" id="A0A7N2M0P6"/>
<dbReference type="InParanoid" id="A0A7N2M0P6"/>
<dbReference type="Gramene" id="QL06p046738:mrna">
    <property type="protein sequence ID" value="QL06p046738:mrna"/>
    <property type="gene ID" value="QL06p046738"/>
</dbReference>
<name>A0A7N2M0P6_QUELO</name>
<dbReference type="EnsemblPlants" id="QL06p046738:mrna">
    <property type="protein sequence ID" value="QL06p046738:mrna"/>
    <property type="gene ID" value="QL06p046738"/>
</dbReference>
<dbReference type="EMBL" id="LRBV02000006">
    <property type="status" value="NOT_ANNOTATED_CDS"/>
    <property type="molecule type" value="Genomic_DNA"/>
</dbReference>
<keyword evidence="1" id="KW-0611">Plant defense</keyword>
<evidence type="ECO:0000259" key="2">
    <source>
        <dbReference type="Pfam" id="PF23286"/>
    </source>
</evidence>
<proteinExistence type="predicted"/>
<evidence type="ECO:0000313" key="3">
    <source>
        <dbReference type="EnsemblPlants" id="QL06p046738:mrna"/>
    </source>
</evidence>
<dbReference type="Pfam" id="PF23286">
    <property type="entry name" value="LRR_13"/>
    <property type="match status" value="1"/>
</dbReference>
<accession>A0A7N2M0P6</accession>
<reference evidence="3" key="2">
    <citation type="submission" date="2021-01" db="UniProtKB">
        <authorList>
            <consortium name="EnsemblPlants"/>
        </authorList>
    </citation>
    <scope>IDENTIFICATION</scope>
</reference>
<dbReference type="OMA" id="CIEECHF"/>
<feature type="domain" description="Disease resistance protein RPS4B/Roq1-like leucine-rich repeats" evidence="2">
    <location>
        <begin position="32"/>
        <end position="184"/>
    </location>
</feature>
<reference evidence="3 4" key="1">
    <citation type="journal article" date="2016" name="G3 (Bethesda)">
        <title>First Draft Assembly and Annotation of the Genome of a California Endemic Oak Quercus lobata Nee (Fagaceae).</title>
        <authorList>
            <person name="Sork V.L."/>
            <person name="Fitz-Gibbon S.T."/>
            <person name="Puiu D."/>
            <person name="Crepeau M."/>
            <person name="Gugger P.F."/>
            <person name="Sherman R."/>
            <person name="Stevens K."/>
            <person name="Langley C.H."/>
            <person name="Pellegrini M."/>
            <person name="Salzberg S.L."/>
        </authorList>
    </citation>
    <scope>NUCLEOTIDE SEQUENCE [LARGE SCALE GENOMIC DNA]</scope>
    <source>
        <strain evidence="3 4">cv. SW786</strain>
    </source>
</reference>
<dbReference type="InterPro" id="IPR032675">
    <property type="entry name" value="LRR_dom_sf"/>
</dbReference>
<evidence type="ECO:0000256" key="1">
    <source>
        <dbReference type="ARBA" id="ARBA00022821"/>
    </source>
</evidence>